<evidence type="ECO:0000256" key="3">
    <source>
        <dbReference type="ARBA" id="ARBA00022840"/>
    </source>
</evidence>
<dbReference type="EMBL" id="CZBY01000006">
    <property type="protein sequence ID" value="CUQ85002.1"/>
    <property type="molecule type" value="Genomic_DNA"/>
</dbReference>
<dbReference type="Gene3D" id="3.30.300.160">
    <property type="entry name" value="Type II secretion system, protein E, N-terminal domain"/>
    <property type="match status" value="1"/>
</dbReference>
<dbReference type="InterPro" id="IPR037257">
    <property type="entry name" value="T2SS_E_N_sf"/>
</dbReference>
<evidence type="ECO:0000259" key="4">
    <source>
        <dbReference type="PROSITE" id="PS00662"/>
    </source>
</evidence>
<dbReference type="PROSITE" id="PS00662">
    <property type="entry name" value="T2SP_E"/>
    <property type="match status" value="1"/>
</dbReference>
<protein>
    <submittedName>
        <fullName evidence="5">Type II traffic warden ATPase</fullName>
    </submittedName>
</protein>
<dbReference type="PANTHER" id="PTHR30258:SF1">
    <property type="entry name" value="PROTEIN TRANSPORT PROTEIN HOFB HOMOLOG"/>
    <property type="match status" value="1"/>
</dbReference>
<dbReference type="SUPFAM" id="SSF160246">
    <property type="entry name" value="EspE N-terminal domain-like"/>
    <property type="match status" value="1"/>
</dbReference>
<keyword evidence="2" id="KW-0547">Nucleotide-binding</keyword>
<comment type="similarity">
    <text evidence="1">Belongs to the GSP E family.</text>
</comment>
<gene>
    <name evidence="5" type="primary">epsE</name>
    <name evidence="5" type="ORF">ERS852540_01025</name>
</gene>
<dbReference type="GO" id="GO:0005524">
    <property type="term" value="F:ATP binding"/>
    <property type="evidence" value="ECO:0007669"/>
    <property type="project" value="UniProtKB-KW"/>
</dbReference>
<dbReference type="Pfam" id="PF00437">
    <property type="entry name" value="T2SSE"/>
    <property type="match status" value="1"/>
</dbReference>
<dbReference type="Gene3D" id="3.40.50.300">
    <property type="entry name" value="P-loop containing nucleotide triphosphate hydrolases"/>
    <property type="match status" value="1"/>
</dbReference>
<organism evidence="5 6">
    <name type="scientific">[Eubacterium] siraeum</name>
    <dbReference type="NCBI Taxonomy" id="39492"/>
    <lineage>
        <taxon>Bacteria</taxon>
        <taxon>Bacillati</taxon>
        <taxon>Bacillota</taxon>
        <taxon>Clostridia</taxon>
        <taxon>Eubacteriales</taxon>
        <taxon>Oscillospiraceae</taxon>
        <taxon>Oscillospiraceae incertae sedis</taxon>
    </lineage>
</organism>
<proteinExistence type="inferred from homology"/>
<dbReference type="SUPFAM" id="SSF52540">
    <property type="entry name" value="P-loop containing nucleoside triphosphate hydrolases"/>
    <property type="match status" value="1"/>
</dbReference>
<dbReference type="CDD" id="cd01129">
    <property type="entry name" value="PulE-GspE-like"/>
    <property type="match status" value="1"/>
</dbReference>
<feature type="domain" description="Bacterial type II secretion system protein E" evidence="4">
    <location>
        <begin position="381"/>
        <end position="395"/>
    </location>
</feature>
<dbReference type="GO" id="GO:0005886">
    <property type="term" value="C:plasma membrane"/>
    <property type="evidence" value="ECO:0007669"/>
    <property type="project" value="TreeGrafter"/>
</dbReference>
<evidence type="ECO:0000256" key="1">
    <source>
        <dbReference type="ARBA" id="ARBA00006611"/>
    </source>
</evidence>
<sequence length="563" mass="61679">MKNIPIGQILVENGFLKEDQLEEALEKQRSEPGKKLGDVLLELGYVSETQLAQALSIRLKVPFIDLTTTKIDIEAVKKIPEAIAKKNCCVAFQMNDSRLTVATDDPINFYIFEELKVISGMEIHAMIATRTAINETISKAYSQQTVSNVMDNLNKEYNNATDNVIQDDPESGERVDNAPIVKLVNTIVETSFRMNASDIHIEPFKDRTRIRLRVDGELIEQMKVKPAAHNSLITRIKILGGMNIAEKRIPLDGRFGMTIDGVNLDVRVSTIPTVYGEKCVIRLLSTADEKTRKITDLGMTLYNYEMFKQIIRCPHGVMLVTGPTGSGKSTTLYATLGELSKPNVNIVTVEDPCEKKIDGVNQVQINAKAGLTFAAALRSILRQDPDIVMVGEIRDGETADIAIRAAITGHLVLSTLHTNDAAGTILRLVDMGVAPYMVASSLVGVIAQRLVKLLCPECKEKVMLTDPADLRLVGKTEPVEICKAHYGGCRSCHNTGYKGRTAIHEIIVSSNDIKELISSGATAEQIGAQAEKNGTKLLRSNVTDMVLAGTTTLDELVKATYSV</sequence>
<dbReference type="Gene3D" id="3.30.450.90">
    <property type="match status" value="1"/>
</dbReference>
<name>A0A174ZGF9_9FIRM</name>
<dbReference type="FunFam" id="3.40.50.300:FF:000398">
    <property type="entry name" value="Type IV pilus assembly ATPase PilB"/>
    <property type="match status" value="1"/>
</dbReference>
<dbReference type="Gene3D" id="1.10.40.70">
    <property type="match status" value="1"/>
</dbReference>
<dbReference type="SMART" id="SM00382">
    <property type="entry name" value="AAA"/>
    <property type="match status" value="1"/>
</dbReference>
<dbReference type="FunFam" id="3.30.300.160:FF:000002">
    <property type="entry name" value="Type II secretion system protein E"/>
    <property type="match status" value="1"/>
</dbReference>
<dbReference type="OrthoDB" id="9808272at2"/>
<evidence type="ECO:0000256" key="2">
    <source>
        <dbReference type="ARBA" id="ARBA00022741"/>
    </source>
</evidence>
<evidence type="ECO:0000313" key="5">
    <source>
        <dbReference type="EMBL" id="CUQ85002.1"/>
    </source>
</evidence>
<dbReference type="InterPro" id="IPR007831">
    <property type="entry name" value="T2SS_GspE_N"/>
</dbReference>
<accession>A0A174ZGF9</accession>
<dbReference type="AlphaFoldDB" id="A0A174ZGF9"/>
<keyword evidence="3" id="KW-0067">ATP-binding</keyword>
<dbReference type="InterPro" id="IPR027417">
    <property type="entry name" value="P-loop_NTPase"/>
</dbReference>
<dbReference type="PANTHER" id="PTHR30258">
    <property type="entry name" value="TYPE II SECRETION SYSTEM PROTEIN GSPE-RELATED"/>
    <property type="match status" value="1"/>
</dbReference>
<dbReference type="STRING" id="39492.ERS852540_01025"/>
<dbReference type="Proteomes" id="UP000095662">
    <property type="component" value="Unassembled WGS sequence"/>
</dbReference>
<dbReference type="InterPro" id="IPR003593">
    <property type="entry name" value="AAA+_ATPase"/>
</dbReference>
<reference evidence="5 6" key="1">
    <citation type="submission" date="2015-09" db="EMBL/GenBank/DDBJ databases">
        <authorList>
            <consortium name="Pathogen Informatics"/>
        </authorList>
    </citation>
    <scope>NUCLEOTIDE SEQUENCE [LARGE SCALE GENOMIC DNA]</scope>
    <source>
        <strain evidence="5 6">2789STDY5834928</strain>
    </source>
</reference>
<evidence type="ECO:0000313" key="6">
    <source>
        <dbReference type="Proteomes" id="UP000095662"/>
    </source>
</evidence>
<dbReference type="InterPro" id="IPR001482">
    <property type="entry name" value="T2SS/T4SS_dom"/>
</dbReference>
<dbReference type="GO" id="GO:0016887">
    <property type="term" value="F:ATP hydrolysis activity"/>
    <property type="evidence" value="ECO:0007669"/>
    <property type="project" value="TreeGrafter"/>
</dbReference>
<dbReference type="Pfam" id="PF05157">
    <property type="entry name" value="MshEN"/>
    <property type="match status" value="1"/>
</dbReference>